<dbReference type="FunFam" id="3.40.50.720:FF:000744">
    <property type="entry name" value="Smt3 activating enzyme 1"/>
    <property type="match status" value="1"/>
</dbReference>
<reference evidence="10 12" key="2">
    <citation type="journal article" date="2013" name="Nature">
        <title>Insights into bilaterian evolution from three spiralian genomes.</title>
        <authorList>
            <person name="Simakov O."/>
            <person name="Marletaz F."/>
            <person name="Cho S.J."/>
            <person name="Edsinger-Gonzales E."/>
            <person name="Havlak P."/>
            <person name="Hellsten U."/>
            <person name="Kuo D.H."/>
            <person name="Larsson T."/>
            <person name="Lv J."/>
            <person name="Arendt D."/>
            <person name="Savage R."/>
            <person name="Osoegawa K."/>
            <person name="de Jong P."/>
            <person name="Grimwood J."/>
            <person name="Chapman J.A."/>
            <person name="Shapiro H."/>
            <person name="Aerts A."/>
            <person name="Otillar R.P."/>
            <person name="Terry A.Y."/>
            <person name="Boore J.L."/>
            <person name="Grigoriev I.V."/>
            <person name="Lindberg D.R."/>
            <person name="Seaver E.C."/>
            <person name="Weisblat D.A."/>
            <person name="Putnam N.H."/>
            <person name="Rokhsar D.S."/>
        </authorList>
    </citation>
    <scope>NUCLEOTIDE SEQUENCE</scope>
</reference>
<evidence type="ECO:0000256" key="7">
    <source>
        <dbReference type="ARBA" id="ARBA00044187"/>
    </source>
</evidence>
<keyword evidence="12" id="KW-1185">Reference proteome</keyword>
<dbReference type="KEGG" id="hro:HELRODRAFT_184875"/>
<protein>
    <recommendedName>
        <fullName evidence="7">SUMO-activating enzyme subunit 1</fullName>
    </recommendedName>
    <alternativeName>
        <fullName evidence="8">Ubiquitin-like 1-activating enzyme E1A</fullName>
    </alternativeName>
</protein>
<evidence type="ECO:0000256" key="3">
    <source>
        <dbReference type="ARBA" id="ARBA00005673"/>
    </source>
</evidence>
<dbReference type="EMBL" id="KB095811">
    <property type="protein sequence ID" value="ESO13134.1"/>
    <property type="molecule type" value="Genomic_DNA"/>
</dbReference>
<comment type="similarity">
    <text evidence="3">Belongs to the ubiquitin-activating E1 family.</text>
</comment>
<organism evidence="11 12">
    <name type="scientific">Helobdella robusta</name>
    <name type="common">Californian leech</name>
    <dbReference type="NCBI Taxonomy" id="6412"/>
    <lineage>
        <taxon>Eukaryota</taxon>
        <taxon>Metazoa</taxon>
        <taxon>Spiralia</taxon>
        <taxon>Lophotrochozoa</taxon>
        <taxon>Annelida</taxon>
        <taxon>Clitellata</taxon>
        <taxon>Hirudinea</taxon>
        <taxon>Rhynchobdellida</taxon>
        <taxon>Glossiphoniidae</taxon>
        <taxon>Helobdella</taxon>
    </lineage>
</organism>
<accession>T1FM41</accession>
<dbReference type="HOGENOM" id="CLU_002556_4_0_1"/>
<dbReference type="SUPFAM" id="SSF69572">
    <property type="entry name" value="Activating enzymes of the ubiquitin-like proteins"/>
    <property type="match status" value="1"/>
</dbReference>
<gene>
    <name evidence="11" type="primary">20209890</name>
    <name evidence="10" type="ORF">HELRODRAFT_184875</name>
</gene>
<dbReference type="RefSeq" id="XP_009009854.1">
    <property type="nucleotide sequence ID" value="XM_009011606.1"/>
</dbReference>
<dbReference type="CTD" id="20209890"/>
<dbReference type="OrthoDB" id="412647at2759"/>
<evidence type="ECO:0000313" key="10">
    <source>
        <dbReference type="EMBL" id="ESO13134.1"/>
    </source>
</evidence>
<dbReference type="FunCoup" id="T1FM41">
    <property type="interactions" value="2270"/>
</dbReference>
<evidence type="ECO:0000256" key="8">
    <source>
        <dbReference type="ARBA" id="ARBA00044354"/>
    </source>
</evidence>
<sequence>MLPNVSETKISEDEAKIYDRQIRLWGLEAQKRLRSARVLVIGLGGLGAEIAKNIILAGVDLVTFLDDKKVEDKDFKSQFFIRREHLGNNRAASSVPNAQNLNPMVRVSANEESISEKSADFFKNYDVICLTDSDWSVAQKLDLICSRHGIKLFIGGVFGFYGYMLSDLGKHEYAVDIPQKTSPKNKTTRDGEPETKRMKIDENESKTVKKVADFLPLDKVFSFDWSDGKNAARLKKTPTGYFLCKVITEFLARNDRTPSLTSKISDKQELLSIRKQLLDGWKLDERYLPTDYFEECYYGELSATCAVVGGIVGQEVIKVVSKRDAPHNNFFFFDGVQGCGLVDKIGGDE</sequence>
<dbReference type="EnsemblMetazoa" id="HelroT184875">
    <property type="protein sequence ID" value="HelroP184875"/>
    <property type="gene ID" value="HelroG184875"/>
</dbReference>
<dbReference type="STRING" id="6412.T1FM41"/>
<dbReference type="InterPro" id="IPR035985">
    <property type="entry name" value="Ubiquitin-activating_enz"/>
</dbReference>
<reference evidence="11" key="3">
    <citation type="submission" date="2015-06" db="UniProtKB">
        <authorList>
            <consortium name="EnsemblMetazoa"/>
        </authorList>
    </citation>
    <scope>IDENTIFICATION</scope>
</reference>
<evidence type="ECO:0000256" key="1">
    <source>
        <dbReference type="ARBA" id="ARBA00004123"/>
    </source>
</evidence>
<dbReference type="InterPro" id="IPR000011">
    <property type="entry name" value="UBQ/SUMO-activ_enz_E1-like"/>
</dbReference>
<dbReference type="Proteomes" id="UP000015101">
    <property type="component" value="Unassembled WGS sequence"/>
</dbReference>
<dbReference type="GO" id="GO:0016925">
    <property type="term" value="P:protein sumoylation"/>
    <property type="evidence" value="ECO:0000318"/>
    <property type="project" value="GO_Central"/>
</dbReference>
<name>T1FM41_HELRO</name>
<comment type="subunit">
    <text evidence="6">Heterodimer of SAE1 and UBA2/SAE2. The heterodimer corresponds to the two domains that are encoded on a single polypeptide chain in ubiquitin-activating enzyme E1. Interacts with UBE2I.</text>
</comment>
<dbReference type="GO" id="GO:0005737">
    <property type="term" value="C:cytoplasm"/>
    <property type="evidence" value="ECO:0000318"/>
    <property type="project" value="GO_Central"/>
</dbReference>
<evidence type="ECO:0000256" key="2">
    <source>
        <dbReference type="ARBA" id="ARBA00004718"/>
    </source>
</evidence>
<dbReference type="GO" id="GO:0031510">
    <property type="term" value="C:SUMO activating enzyme complex"/>
    <property type="evidence" value="ECO:0000318"/>
    <property type="project" value="GO_Central"/>
</dbReference>
<dbReference type="eggNOG" id="KOG2014">
    <property type="taxonomic scope" value="Eukaryota"/>
</dbReference>
<dbReference type="GO" id="GO:0019948">
    <property type="term" value="F:SUMO activating enzyme activity"/>
    <property type="evidence" value="ECO:0000318"/>
    <property type="project" value="GO_Central"/>
</dbReference>
<dbReference type="OMA" id="EFFGQFD"/>
<dbReference type="InParanoid" id="T1FM41"/>
<dbReference type="EMBL" id="AMQM01000338">
    <property type="status" value="NOT_ANNOTATED_CDS"/>
    <property type="molecule type" value="Genomic_DNA"/>
</dbReference>
<comment type="pathway">
    <text evidence="2">Protein modification; protein sumoylation.</text>
</comment>
<comment type="subcellular location">
    <subcellularLocation>
        <location evidence="1">Nucleus</location>
    </subcellularLocation>
</comment>
<keyword evidence="5" id="KW-0539">Nucleus</keyword>
<dbReference type="InterPro" id="IPR045886">
    <property type="entry name" value="ThiF/MoeB/HesA"/>
</dbReference>
<evidence type="ECO:0000256" key="6">
    <source>
        <dbReference type="ARBA" id="ARBA00026003"/>
    </source>
</evidence>
<dbReference type="InterPro" id="IPR000594">
    <property type="entry name" value="ThiF_NAD_FAD-bd"/>
</dbReference>
<evidence type="ECO:0000259" key="9">
    <source>
        <dbReference type="Pfam" id="PF00899"/>
    </source>
</evidence>
<keyword evidence="4" id="KW-0833">Ubl conjugation pathway</keyword>
<dbReference type="GeneID" id="20209890"/>
<dbReference type="PANTHER" id="PTHR10953:SF162">
    <property type="entry name" value="SUMO-ACTIVATING ENZYME SUBUNIT 1"/>
    <property type="match status" value="1"/>
</dbReference>
<dbReference type="Gene3D" id="3.40.50.720">
    <property type="entry name" value="NAD(P)-binding Rossmann-like Domain"/>
    <property type="match status" value="1"/>
</dbReference>
<evidence type="ECO:0000313" key="11">
    <source>
        <dbReference type="EnsemblMetazoa" id="HelroP184875"/>
    </source>
</evidence>
<dbReference type="PANTHER" id="PTHR10953">
    <property type="entry name" value="UBIQUITIN-ACTIVATING ENZYME E1"/>
    <property type="match status" value="1"/>
</dbReference>
<dbReference type="PRINTS" id="PR01849">
    <property type="entry name" value="UBIQUITINACT"/>
</dbReference>
<evidence type="ECO:0000256" key="5">
    <source>
        <dbReference type="ARBA" id="ARBA00023242"/>
    </source>
</evidence>
<proteinExistence type="inferred from homology"/>
<evidence type="ECO:0000313" key="12">
    <source>
        <dbReference type="Proteomes" id="UP000015101"/>
    </source>
</evidence>
<dbReference type="Pfam" id="PF00899">
    <property type="entry name" value="ThiF"/>
    <property type="match status" value="1"/>
</dbReference>
<dbReference type="AlphaFoldDB" id="T1FM41"/>
<reference evidence="12" key="1">
    <citation type="submission" date="2012-12" db="EMBL/GenBank/DDBJ databases">
        <authorList>
            <person name="Hellsten U."/>
            <person name="Grimwood J."/>
            <person name="Chapman J.A."/>
            <person name="Shapiro H."/>
            <person name="Aerts A."/>
            <person name="Otillar R.P."/>
            <person name="Terry A.Y."/>
            <person name="Boore J.L."/>
            <person name="Simakov O."/>
            <person name="Marletaz F."/>
            <person name="Cho S.-J."/>
            <person name="Edsinger-Gonzales E."/>
            <person name="Havlak P."/>
            <person name="Kuo D.-H."/>
            <person name="Larsson T."/>
            <person name="Lv J."/>
            <person name="Arendt D."/>
            <person name="Savage R."/>
            <person name="Osoegawa K."/>
            <person name="de Jong P."/>
            <person name="Lindberg D.R."/>
            <person name="Seaver E.C."/>
            <person name="Weisblat D.A."/>
            <person name="Putnam N.H."/>
            <person name="Grigoriev I.V."/>
            <person name="Rokhsar D.S."/>
        </authorList>
    </citation>
    <scope>NUCLEOTIDE SEQUENCE</scope>
</reference>
<evidence type="ECO:0000256" key="4">
    <source>
        <dbReference type="ARBA" id="ARBA00022786"/>
    </source>
</evidence>
<feature type="domain" description="THIF-type NAD/FAD binding fold" evidence="9">
    <location>
        <begin position="18"/>
        <end position="337"/>
    </location>
</feature>